<reference evidence="2" key="2">
    <citation type="submission" date="2023-01" db="EMBL/GenBank/DDBJ databases">
        <authorList>
            <person name="Petersen C."/>
        </authorList>
    </citation>
    <scope>NUCLEOTIDE SEQUENCE</scope>
    <source>
        <strain evidence="2">IBT 12815</strain>
    </source>
</reference>
<dbReference type="RefSeq" id="XP_056749478.1">
    <property type="nucleotide sequence ID" value="XM_056900810.1"/>
</dbReference>
<sequence length="75" mass="8247">MTIPQRRSPSNQHSQHRHTSTSQLLAGSRPSISLTFVTASKQQQQFCIAVFVSCASESGVIDPVDRQPQFAIIAH</sequence>
<gene>
    <name evidence="2" type="ORF">N7537_009756</name>
</gene>
<dbReference type="Proteomes" id="UP001213799">
    <property type="component" value="Unassembled WGS sequence"/>
</dbReference>
<keyword evidence="3" id="KW-1185">Reference proteome</keyword>
<accession>A0AAD6DTI2</accession>
<comment type="caution">
    <text evidence="2">The sequence shown here is derived from an EMBL/GenBank/DDBJ whole genome shotgun (WGS) entry which is preliminary data.</text>
</comment>
<feature type="region of interest" description="Disordered" evidence="1">
    <location>
        <begin position="1"/>
        <end position="26"/>
    </location>
</feature>
<dbReference type="AlphaFoldDB" id="A0AAD6DTI2"/>
<organism evidence="2 3">
    <name type="scientific">Penicillium hordei</name>
    <dbReference type="NCBI Taxonomy" id="40994"/>
    <lineage>
        <taxon>Eukaryota</taxon>
        <taxon>Fungi</taxon>
        <taxon>Dikarya</taxon>
        <taxon>Ascomycota</taxon>
        <taxon>Pezizomycotina</taxon>
        <taxon>Eurotiomycetes</taxon>
        <taxon>Eurotiomycetidae</taxon>
        <taxon>Eurotiales</taxon>
        <taxon>Aspergillaceae</taxon>
        <taxon>Penicillium</taxon>
    </lineage>
</organism>
<evidence type="ECO:0000256" key="1">
    <source>
        <dbReference type="SAM" id="MobiDB-lite"/>
    </source>
</evidence>
<protein>
    <submittedName>
        <fullName evidence="2">Uncharacterized protein</fullName>
    </submittedName>
</protein>
<evidence type="ECO:0000313" key="2">
    <source>
        <dbReference type="EMBL" id="KAJ5592852.1"/>
    </source>
</evidence>
<proteinExistence type="predicted"/>
<feature type="compositionally biased region" description="Polar residues" evidence="1">
    <location>
        <begin position="1"/>
        <end position="13"/>
    </location>
</feature>
<reference evidence="2" key="1">
    <citation type="journal article" date="2023" name="IMA Fungus">
        <title>Comparative genomic study of the Penicillium genus elucidates a diverse pangenome and 15 lateral gene transfer events.</title>
        <authorList>
            <person name="Petersen C."/>
            <person name="Sorensen T."/>
            <person name="Nielsen M.R."/>
            <person name="Sondergaard T.E."/>
            <person name="Sorensen J.L."/>
            <person name="Fitzpatrick D.A."/>
            <person name="Frisvad J.C."/>
            <person name="Nielsen K.L."/>
        </authorList>
    </citation>
    <scope>NUCLEOTIDE SEQUENCE</scope>
    <source>
        <strain evidence="2">IBT 12815</strain>
    </source>
</reference>
<evidence type="ECO:0000313" key="3">
    <source>
        <dbReference type="Proteomes" id="UP001213799"/>
    </source>
</evidence>
<name>A0AAD6DTI2_9EURO</name>
<dbReference type="EMBL" id="JAQJAE010000005">
    <property type="protein sequence ID" value="KAJ5592852.1"/>
    <property type="molecule type" value="Genomic_DNA"/>
</dbReference>
<dbReference type="GeneID" id="81591052"/>